<keyword evidence="9" id="KW-1185">Reference proteome</keyword>
<dbReference type="SUPFAM" id="SSF56801">
    <property type="entry name" value="Acetyl-CoA synthetase-like"/>
    <property type="match status" value="1"/>
</dbReference>
<dbReference type="EMBL" id="VFOK01000001">
    <property type="protein sequence ID" value="TQL34718.1"/>
    <property type="molecule type" value="Genomic_DNA"/>
</dbReference>
<keyword evidence="3" id="KW-0276">Fatty acid metabolism</keyword>
<feature type="domain" description="AMP-dependent synthetase/ligase" evidence="7">
    <location>
        <begin position="32"/>
        <end position="434"/>
    </location>
</feature>
<dbReference type="Proteomes" id="UP000318336">
    <property type="component" value="Unassembled WGS sequence"/>
</dbReference>
<proteinExistence type="inferred from homology"/>
<evidence type="ECO:0000256" key="5">
    <source>
        <dbReference type="ARBA" id="ARBA00024484"/>
    </source>
</evidence>
<dbReference type="Pfam" id="PF00501">
    <property type="entry name" value="AMP-binding"/>
    <property type="match status" value="1"/>
</dbReference>
<keyword evidence="2" id="KW-0436">Ligase</keyword>
<evidence type="ECO:0000256" key="6">
    <source>
        <dbReference type="ARBA" id="ARBA00032875"/>
    </source>
</evidence>
<comment type="catalytic activity">
    <reaction evidence="5">
        <text>a long-chain fatty acid + ATP + CoA = a long-chain fatty acyl-CoA + AMP + diphosphate</text>
        <dbReference type="Rhea" id="RHEA:15421"/>
        <dbReference type="ChEBI" id="CHEBI:30616"/>
        <dbReference type="ChEBI" id="CHEBI:33019"/>
        <dbReference type="ChEBI" id="CHEBI:57287"/>
        <dbReference type="ChEBI" id="CHEBI:57560"/>
        <dbReference type="ChEBI" id="CHEBI:83139"/>
        <dbReference type="ChEBI" id="CHEBI:456215"/>
        <dbReference type="EC" id="6.2.1.3"/>
    </reaction>
    <physiologicalReaction direction="left-to-right" evidence="5">
        <dbReference type="Rhea" id="RHEA:15422"/>
    </physiologicalReaction>
</comment>
<name>A0A542XFW5_9MICO</name>
<dbReference type="CDD" id="cd05907">
    <property type="entry name" value="VL_LC_FACS_like"/>
    <property type="match status" value="1"/>
</dbReference>
<evidence type="ECO:0000256" key="2">
    <source>
        <dbReference type="ARBA" id="ARBA00022598"/>
    </source>
</evidence>
<dbReference type="GO" id="GO:0004467">
    <property type="term" value="F:long-chain fatty acid-CoA ligase activity"/>
    <property type="evidence" value="ECO:0007669"/>
    <property type="project" value="UniProtKB-EC"/>
</dbReference>
<protein>
    <recommendedName>
        <fullName evidence="6">Acyl-CoA synthetase</fullName>
    </recommendedName>
</protein>
<dbReference type="InterPro" id="IPR045851">
    <property type="entry name" value="AMP-bd_C_sf"/>
</dbReference>
<organism evidence="8 9">
    <name type="scientific">Barrientosiimonas humi</name>
    <dbReference type="NCBI Taxonomy" id="999931"/>
    <lineage>
        <taxon>Bacteria</taxon>
        <taxon>Bacillati</taxon>
        <taxon>Actinomycetota</taxon>
        <taxon>Actinomycetes</taxon>
        <taxon>Micrococcales</taxon>
        <taxon>Dermacoccaceae</taxon>
        <taxon>Barrientosiimonas</taxon>
    </lineage>
</organism>
<gene>
    <name evidence="8" type="ORF">FB554_2895</name>
</gene>
<dbReference type="Gene3D" id="3.40.50.12780">
    <property type="entry name" value="N-terminal domain of ligase-like"/>
    <property type="match status" value="1"/>
</dbReference>
<dbReference type="InterPro" id="IPR000873">
    <property type="entry name" value="AMP-dep_synth/lig_dom"/>
</dbReference>
<sequence>MSADTHTAAREFAVPLEVELGEEHNLARLAWRRAEQDPDHVSFEVFDQTWQPITATEHRDGVAAAAKGLIASGVEPGDRVAIMAGTSYAWIQLDCAVWAAGGATVPIYPSSSASQVEWIVRDSGARLVVVETPEMAQTVAEAGVDVPVLCLDDGAVAELTARGADVDDATLEQRRDAVTLDSAASIIYTSGTTGRPKGCVVQQRNLAAEAQGLLSQPIGVAAAPGRRVLMFLPLAHVLARAVTYATSEGGATVGFWGDFGTIVDKFASFRPHLILGVPRVFEKVHDGIRAKADEAGGAKAAIFRRAEKVAADSSRAQESSDTGGPGAGRALRAQHAVFDRLVYRTIRDALGGQCDTVISGGGALGASLAHFFRGVGVPVYEGYGLTESCAAITVNQPTMTRVGSVGRPIAGNAVRISDDGEIQLRGGVVFAEYWRNPEATAAAFDDGWFRTGDLGTLDDGYLSITGRSKDIIVTAGGKNVAPGPMEEELRAHPVVGHAMVVGEGRPFVAALVTLDPDGVRRWAAEHDRGDSTAEQLVDDDDLRAEVQQAVDRASALVSRAEGIKKFTLLADDFTEETGELTPTLKVKRHVVEKMYADQIEALYVR</sequence>
<evidence type="ECO:0000259" key="7">
    <source>
        <dbReference type="Pfam" id="PF00501"/>
    </source>
</evidence>
<dbReference type="Gene3D" id="3.30.300.30">
    <property type="match status" value="1"/>
</dbReference>
<dbReference type="PROSITE" id="PS00455">
    <property type="entry name" value="AMP_BINDING"/>
    <property type="match status" value="1"/>
</dbReference>
<accession>A0A542XFW5</accession>
<dbReference type="InterPro" id="IPR020845">
    <property type="entry name" value="AMP-binding_CS"/>
</dbReference>
<comment type="caution">
    <text evidence="8">The sequence shown here is derived from an EMBL/GenBank/DDBJ whole genome shotgun (WGS) entry which is preliminary data.</text>
</comment>
<keyword evidence="4" id="KW-0443">Lipid metabolism</keyword>
<dbReference type="AlphaFoldDB" id="A0A542XFW5"/>
<dbReference type="Pfam" id="PF23562">
    <property type="entry name" value="AMP-binding_C_3"/>
    <property type="match status" value="1"/>
</dbReference>
<reference evidence="8 9" key="1">
    <citation type="submission" date="2019-06" db="EMBL/GenBank/DDBJ databases">
        <title>Sequencing the genomes of 1000 actinobacteria strains.</title>
        <authorList>
            <person name="Klenk H.-P."/>
        </authorList>
    </citation>
    <scope>NUCLEOTIDE SEQUENCE [LARGE SCALE GENOMIC DNA]</scope>
    <source>
        <strain evidence="8 9">DSM 24617</strain>
    </source>
</reference>
<evidence type="ECO:0000256" key="3">
    <source>
        <dbReference type="ARBA" id="ARBA00022832"/>
    </source>
</evidence>
<evidence type="ECO:0000256" key="4">
    <source>
        <dbReference type="ARBA" id="ARBA00023098"/>
    </source>
</evidence>
<evidence type="ECO:0000256" key="1">
    <source>
        <dbReference type="ARBA" id="ARBA00006432"/>
    </source>
</evidence>
<evidence type="ECO:0000313" key="8">
    <source>
        <dbReference type="EMBL" id="TQL34718.1"/>
    </source>
</evidence>
<dbReference type="PANTHER" id="PTHR43272">
    <property type="entry name" value="LONG-CHAIN-FATTY-ACID--COA LIGASE"/>
    <property type="match status" value="1"/>
</dbReference>
<dbReference type="InterPro" id="IPR042099">
    <property type="entry name" value="ANL_N_sf"/>
</dbReference>
<evidence type="ECO:0000313" key="9">
    <source>
        <dbReference type="Proteomes" id="UP000318336"/>
    </source>
</evidence>
<dbReference type="PANTHER" id="PTHR43272:SF32">
    <property type="entry name" value="AMP-DEPENDENT SYNTHETASE_LIGASE DOMAIN-CONTAINING PROTEIN"/>
    <property type="match status" value="1"/>
</dbReference>
<comment type="similarity">
    <text evidence="1">Belongs to the ATP-dependent AMP-binding enzyme family.</text>
</comment>
<dbReference type="GO" id="GO:0016020">
    <property type="term" value="C:membrane"/>
    <property type="evidence" value="ECO:0007669"/>
    <property type="project" value="TreeGrafter"/>
</dbReference>